<keyword evidence="3" id="KW-0479">Metal-binding</keyword>
<sequence>MNFYRSILAAALSLGLTFSAAAQTAAPAQQDPTAPNPAPVHPELKGVFEDFGGEAGLTALMDEFMVVMLADPRMRPFFENTDQPRVKRQLVEQFCAILGGGCTYTGRDMKSAHAGLKIDRADFNALVEDLQVAMDRKGVPFRSQNKLLAVLAPMHREMINR</sequence>
<dbReference type="InterPro" id="IPR009050">
    <property type="entry name" value="Globin-like_sf"/>
</dbReference>
<feature type="signal peptide" evidence="5">
    <location>
        <begin position="1"/>
        <end position="22"/>
    </location>
</feature>
<proteinExistence type="predicted"/>
<dbReference type="CDD" id="cd00454">
    <property type="entry name" value="TrHb1_N"/>
    <property type="match status" value="1"/>
</dbReference>
<evidence type="ECO:0000256" key="3">
    <source>
        <dbReference type="ARBA" id="ARBA00022723"/>
    </source>
</evidence>
<dbReference type="Pfam" id="PF01152">
    <property type="entry name" value="Bac_globin"/>
    <property type="match status" value="1"/>
</dbReference>
<comment type="caution">
    <text evidence="6">The sequence shown here is derived from an EMBL/GenBank/DDBJ whole genome shotgun (WGS) entry which is preliminary data.</text>
</comment>
<dbReference type="SUPFAM" id="SSF46458">
    <property type="entry name" value="Globin-like"/>
    <property type="match status" value="1"/>
</dbReference>
<organism evidence="6 7">
    <name type="scientific">Lysobacter korlensis</name>
    <dbReference type="NCBI Taxonomy" id="553636"/>
    <lineage>
        <taxon>Bacteria</taxon>
        <taxon>Pseudomonadati</taxon>
        <taxon>Pseudomonadota</taxon>
        <taxon>Gammaproteobacteria</taxon>
        <taxon>Lysobacterales</taxon>
        <taxon>Lysobacteraceae</taxon>
        <taxon>Lysobacter</taxon>
    </lineage>
</organism>
<dbReference type="EMBL" id="JBHLTG010000003">
    <property type="protein sequence ID" value="MFC0679323.1"/>
    <property type="molecule type" value="Genomic_DNA"/>
</dbReference>
<keyword evidence="7" id="KW-1185">Reference proteome</keyword>
<dbReference type="InterPro" id="IPR012292">
    <property type="entry name" value="Globin/Proto"/>
</dbReference>
<keyword evidence="4" id="KW-0408">Iron</keyword>
<accession>A0ABV6RQR1</accession>
<evidence type="ECO:0000256" key="4">
    <source>
        <dbReference type="ARBA" id="ARBA00023004"/>
    </source>
</evidence>
<keyword evidence="5" id="KW-0732">Signal</keyword>
<dbReference type="Proteomes" id="UP001589896">
    <property type="component" value="Unassembled WGS sequence"/>
</dbReference>
<dbReference type="RefSeq" id="WP_386669964.1">
    <property type="nucleotide sequence ID" value="NZ_JBHLTG010000003.1"/>
</dbReference>
<evidence type="ECO:0000256" key="2">
    <source>
        <dbReference type="ARBA" id="ARBA00022617"/>
    </source>
</evidence>
<name>A0ABV6RQR1_9GAMM</name>
<feature type="chain" id="PRO_5046790952" evidence="5">
    <location>
        <begin position="23"/>
        <end position="161"/>
    </location>
</feature>
<evidence type="ECO:0000313" key="7">
    <source>
        <dbReference type="Proteomes" id="UP001589896"/>
    </source>
</evidence>
<dbReference type="InterPro" id="IPR001486">
    <property type="entry name" value="Hemoglobin_trunc"/>
</dbReference>
<evidence type="ECO:0000256" key="1">
    <source>
        <dbReference type="ARBA" id="ARBA00022448"/>
    </source>
</evidence>
<protein>
    <submittedName>
        <fullName evidence="6">Group 1 truncated hemoglobin</fullName>
    </submittedName>
</protein>
<gene>
    <name evidence="6" type="ORF">ACFFGH_15925</name>
</gene>
<evidence type="ECO:0000256" key="5">
    <source>
        <dbReference type="SAM" id="SignalP"/>
    </source>
</evidence>
<evidence type="ECO:0000313" key="6">
    <source>
        <dbReference type="EMBL" id="MFC0679323.1"/>
    </source>
</evidence>
<keyword evidence="1" id="KW-0813">Transport</keyword>
<keyword evidence="2" id="KW-0349">Heme</keyword>
<dbReference type="Gene3D" id="1.10.490.10">
    <property type="entry name" value="Globins"/>
    <property type="match status" value="1"/>
</dbReference>
<reference evidence="6 7" key="1">
    <citation type="submission" date="2024-09" db="EMBL/GenBank/DDBJ databases">
        <authorList>
            <person name="Sun Q."/>
            <person name="Mori K."/>
        </authorList>
    </citation>
    <scope>NUCLEOTIDE SEQUENCE [LARGE SCALE GENOMIC DNA]</scope>
    <source>
        <strain evidence="6 7">KCTC 23076</strain>
    </source>
</reference>